<organism evidence="2 3">
    <name type="scientific">Eumeta variegata</name>
    <name type="common">Bagworm moth</name>
    <name type="synonym">Eumeta japonica</name>
    <dbReference type="NCBI Taxonomy" id="151549"/>
    <lineage>
        <taxon>Eukaryota</taxon>
        <taxon>Metazoa</taxon>
        <taxon>Ecdysozoa</taxon>
        <taxon>Arthropoda</taxon>
        <taxon>Hexapoda</taxon>
        <taxon>Insecta</taxon>
        <taxon>Pterygota</taxon>
        <taxon>Neoptera</taxon>
        <taxon>Endopterygota</taxon>
        <taxon>Lepidoptera</taxon>
        <taxon>Glossata</taxon>
        <taxon>Ditrysia</taxon>
        <taxon>Tineoidea</taxon>
        <taxon>Psychidae</taxon>
        <taxon>Oiketicinae</taxon>
        <taxon>Eumeta</taxon>
    </lineage>
</organism>
<dbReference type="Proteomes" id="UP000299102">
    <property type="component" value="Unassembled WGS sequence"/>
</dbReference>
<sequence length="92" mass="10382">MNLLERVRVPIAHALLHQPTRSSITIIPFIGRISYSHPRGRQHTYDDSGIAERPWAAVTVCFFVARALVCLLICYKKKIVRGVAPRGRSEIS</sequence>
<feature type="transmembrane region" description="Helical" evidence="1">
    <location>
        <begin position="55"/>
        <end position="75"/>
    </location>
</feature>
<evidence type="ECO:0000313" key="2">
    <source>
        <dbReference type="EMBL" id="GBP25743.1"/>
    </source>
</evidence>
<keyword evidence="1" id="KW-1133">Transmembrane helix</keyword>
<proteinExistence type="predicted"/>
<name>A0A4C1UGZ0_EUMVA</name>
<gene>
    <name evidence="2" type="ORF">EVAR_12223_1</name>
</gene>
<keyword evidence="1" id="KW-0812">Transmembrane</keyword>
<accession>A0A4C1UGZ0</accession>
<evidence type="ECO:0000256" key="1">
    <source>
        <dbReference type="SAM" id="Phobius"/>
    </source>
</evidence>
<reference evidence="2 3" key="1">
    <citation type="journal article" date="2019" name="Commun. Biol.">
        <title>The bagworm genome reveals a unique fibroin gene that provides high tensile strength.</title>
        <authorList>
            <person name="Kono N."/>
            <person name="Nakamura H."/>
            <person name="Ohtoshi R."/>
            <person name="Tomita M."/>
            <person name="Numata K."/>
            <person name="Arakawa K."/>
        </authorList>
    </citation>
    <scope>NUCLEOTIDE SEQUENCE [LARGE SCALE GENOMIC DNA]</scope>
</reference>
<dbReference type="AlphaFoldDB" id="A0A4C1UGZ0"/>
<keyword evidence="3" id="KW-1185">Reference proteome</keyword>
<keyword evidence="1" id="KW-0472">Membrane</keyword>
<dbReference type="EMBL" id="BGZK01000171">
    <property type="protein sequence ID" value="GBP25743.1"/>
    <property type="molecule type" value="Genomic_DNA"/>
</dbReference>
<evidence type="ECO:0000313" key="3">
    <source>
        <dbReference type="Proteomes" id="UP000299102"/>
    </source>
</evidence>
<comment type="caution">
    <text evidence="2">The sequence shown here is derived from an EMBL/GenBank/DDBJ whole genome shotgun (WGS) entry which is preliminary data.</text>
</comment>
<protein>
    <submittedName>
        <fullName evidence="2">Uncharacterized protein</fullName>
    </submittedName>
</protein>